<feature type="compositionally biased region" description="Polar residues" evidence="12">
    <location>
        <begin position="1070"/>
        <end position="1084"/>
    </location>
</feature>
<accession>A0A1G4MIT4</accession>
<dbReference type="Pfam" id="PF00400">
    <property type="entry name" value="WD40"/>
    <property type="match status" value="2"/>
</dbReference>
<feature type="region of interest" description="Disordered" evidence="12">
    <location>
        <begin position="740"/>
        <end position="786"/>
    </location>
</feature>
<evidence type="ECO:0000256" key="1">
    <source>
        <dbReference type="ARBA" id="ARBA00004116"/>
    </source>
</evidence>
<evidence type="ECO:0000256" key="5">
    <source>
        <dbReference type="ARBA" id="ARBA00022574"/>
    </source>
</evidence>
<dbReference type="GO" id="GO:1904263">
    <property type="term" value="P:positive regulation of TORC1 signaling"/>
    <property type="evidence" value="ECO:0007669"/>
    <property type="project" value="TreeGrafter"/>
</dbReference>
<dbReference type="InterPro" id="IPR037590">
    <property type="entry name" value="WDR24"/>
</dbReference>
<dbReference type="PANTHER" id="PTHR46200">
    <property type="entry name" value="GATOR COMPLEX PROTEIN WDR24"/>
    <property type="match status" value="1"/>
</dbReference>
<protein>
    <recommendedName>
        <fullName evidence="3">Restriction of telomere capping protein 1</fullName>
    </recommendedName>
</protein>
<evidence type="ECO:0000256" key="12">
    <source>
        <dbReference type="SAM" id="MobiDB-lite"/>
    </source>
</evidence>
<feature type="region of interest" description="Disordered" evidence="12">
    <location>
        <begin position="853"/>
        <end position="872"/>
    </location>
</feature>
<evidence type="ECO:0000313" key="14">
    <source>
        <dbReference type="EMBL" id="SCW03800.1"/>
    </source>
</evidence>
<feature type="region of interest" description="Disordered" evidence="12">
    <location>
        <begin position="1026"/>
        <end position="1084"/>
    </location>
</feature>
<dbReference type="GO" id="GO:0005774">
    <property type="term" value="C:vacuolar membrane"/>
    <property type="evidence" value="ECO:0007669"/>
    <property type="project" value="TreeGrafter"/>
</dbReference>
<keyword evidence="7" id="KW-0677">Repeat</keyword>
<dbReference type="EMBL" id="LT598486">
    <property type="protein sequence ID" value="SCW03800.1"/>
    <property type="molecule type" value="Genomic_DNA"/>
</dbReference>
<evidence type="ECO:0000256" key="6">
    <source>
        <dbReference type="ARBA" id="ARBA00022723"/>
    </source>
</evidence>
<dbReference type="PROSITE" id="PS50082">
    <property type="entry name" value="WD_REPEATS_2"/>
    <property type="match status" value="2"/>
</dbReference>
<dbReference type="PANTHER" id="PTHR46200:SF1">
    <property type="entry name" value="GATOR COMPLEX PROTEIN WDR24"/>
    <property type="match status" value="1"/>
</dbReference>
<evidence type="ECO:0000256" key="11">
    <source>
        <dbReference type="PROSITE-ProRule" id="PRU00221"/>
    </source>
</evidence>
<keyword evidence="6" id="KW-0479">Metal-binding</keyword>
<evidence type="ECO:0000313" key="15">
    <source>
        <dbReference type="Proteomes" id="UP000190831"/>
    </source>
</evidence>
<feature type="region of interest" description="Disordered" evidence="12">
    <location>
        <begin position="1"/>
        <end position="60"/>
    </location>
</feature>
<dbReference type="STRING" id="4955.A0A1G4MIT4"/>
<evidence type="ECO:0000256" key="2">
    <source>
        <dbReference type="ARBA" id="ARBA00008863"/>
    </source>
</evidence>
<evidence type="ECO:0000256" key="8">
    <source>
        <dbReference type="ARBA" id="ARBA00022771"/>
    </source>
</evidence>
<keyword evidence="5 11" id="KW-0853">WD repeat</keyword>
<feature type="compositionally biased region" description="Polar residues" evidence="12">
    <location>
        <begin position="752"/>
        <end position="781"/>
    </location>
</feature>
<comment type="subcellular location">
    <subcellularLocation>
        <location evidence="1">Vacuole</location>
    </subcellularLocation>
</comment>
<feature type="region of interest" description="Disordered" evidence="12">
    <location>
        <begin position="930"/>
        <end position="951"/>
    </location>
</feature>
<dbReference type="OMA" id="GRDGKCC"/>
<keyword evidence="4" id="KW-0926">Vacuole</keyword>
<dbReference type="InterPro" id="IPR001841">
    <property type="entry name" value="Znf_RING"/>
</dbReference>
<dbReference type="GO" id="GO:0008270">
    <property type="term" value="F:zinc ion binding"/>
    <property type="evidence" value="ECO:0007669"/>
    <property type="project" value="UniProtKB-KW"/>
</dbReference>
<evidence type="ECO:0000256" key="4">
    <source>
        <dbReference type="ARBA" id="ARBA00022554"/>
    </source>
</evidence>
<feature type="compositionally biased region" description="Polar residues" evidence="12">
    <location>
        <begin position="40"/>
        <end position="54"/>
    </location>
</feature>
<dbReference type="GO" id="GO:0061700">
    <property type="term" value="C:GATOR2 complex"/>
    <property type="evidence" value="ECO:0007669"/>
    <property type="project" value="TreeGrafter"/>
</dbReference>
<comment type="similarity">
    <text evidence="2">Belongs to the WD repeat RTC1 family.</text>
</comment>
<sequence length="1315" mass="145867">MAGSLINRSQSTSSNDLSNSGNSRFSSSLSRFSLHKHHQSLNGNQNVFMGSSPKTKMPTRYPIGGNPPLMDSLREYSTSEETSVFSGSSNAYLKSMPPPPTKSSGLKYSIQVGKELSSIDKINDSQSRTLVVAGKNHLGLYQFDGDRTIRPIHDFVTGSAPNPKKTSNLRRPIKKISTISDVKAGFHNHKNYIAICGTSTSVSIYDLNKMSSIDNPLTTILSEHSRSINSVDFNMTQTNLLISGGQDGCIKIWDLRSCQGRKNKCDIGISGGSDSVRDVKWMPSYDFISHDSNGGVGGRGNKFASIHDSGLLLSFDLRQPNQVEKKINAHSGPGLCMHWHPQYDYIVTGGRDGKCCLWYIGDKSYGTGNNGNANGAPSLSSIVGGPLTPGYSINSAPTSMIAPELVINTAHPLSKLKCRPKAVRDVLSTLIATSPLGEDSDISIYSLSRAYIPRNVLVTSAPSSGFVWWDEDLIFGIDKQNTITGWEIEQEPKLLDNMHKSVVGWRDIEGDGLIFVDQEPGSYNVPSFEGSPSPGTIHKIPQSRMSTTTMNTLFGGTARHNSNASLLSHNTYHNQNSLPTERPVLMRSGTSLTSKTPVNQLVGSASSQSYSHYNSVVSANASLAGGLLEADNFESPKLISLDLPQIINSIRISKLQKQRHRRASYDLNVLKESPVEVFKFLSKELKFSYMQEKNYAKINESEEEDDQSQSIDDNDIKTQLMEKFGLSENNTWTNLIRTTTAHDNDSTVPELPTQSETEDTNTSTRIPCNNTDKNNELSATSDLEDNKQENGRTLKIKQRINHFIELVSMCDHNAETYLYVGDLMNFKLWIMMRNALLWDLKQIADTVTIESSLETSKERQFNPNFSPSTKKFRQDSMVSDYSSFSASEFGSSVDVHSRIRRESSLVSASSSNHAAVSNLKLQLEKQMNLKLGNSPSDAGANEQEPREDLDSASLKASLEELRIQNSNQNGESESAIEDDDDLNKQSDDVNAKLSGETGENHENSIPIAHTSQRRISFIDTFITNLRSPKPGSSEFDGEVTKISNSASTKRSSQPSFSSSFASFATKRHSSSSPNATKTGSINRPSKSFHLLGNEVDSIIENSADFPLKVLKPRTEFADFLGKERMKKHVSTPPWETSKLIKHIFQQAVETGNVLLTVNILLLFQTTYHVTTTLIVKNTLAEFINILHKYELFEIAADLLKYCPWDDILGAGTGQSSVRLFCDRCGKVMVNERSKEKYTEEWQRTGKKSIMEKFGYWYCDSCSKRNTLCVLCERPLKKLTVCVLNCGHEGHFECFHKWFMEEDMDVCPSGCINSLF</sequence>
<dbReference type="OrthoDB" id="60955at2759"/>
<keyword evidence="9" id="KW-0862">Zinc</keyword>
<dbReference type="CDD" id="cd16488">
    <property type="entry name" value="mRING-H2-C3H3C2_Mio-like"/>
    <property type="match status" value="1"/>
</dbReference>
<dbReference type="InterPro" id="IPR015943">
    <property type="entry name" value="WD40/YVTN_repeat-like_dom_sf"/>
</dbReference>
<dbReference type="PROSITE" id="PS00678">
    <property type="entry name" value="WD_REPEATS_1"/>
    <property type="match status" value="1"/>
</dbReference>
<feature type="repeat" description="WD" evidence="11">
    <location>
        <begin position="221"/>
        <end position="257"/>
    </location>
</feature>
<dbReference type="InterPro" id="IPR036322">
    <property type="entry name" value="WD40_repeat_dom_sf"/>
</dbReference>
<dbReference type="InterPro" id="IPR001680">
    <property type="entry name" value="WD40_rpt"/>
</dbReference>
<keyword evidence="15" id="KW-1185">Reference proteome</keyword>
<dbReference type="PROSITE" id="PS50294">
    <property type="entry name" value="WD_REPEATS_REGION"/>
    <property type="match status" value="1"/>
</dbReference>
<feature type="compositionally biased region" description="Polar residues" evidence="12">
    <location>
        <begin position="963"/>
        <end position="972"/>
    </location>
</feature>
<feature type="repeat" description="WD" evidence="11">
    <location>
        <begin position="327"/>
        <end position="358"/>
    </location>
</feature>
<evidence type="ECO:0000259" key="13">
    <source>
        <dbReference type="PROSITE" id="PS50089"/>
    </source>
</evidence>
<dbReference type="InterPro" id="IPR049566">
    <property type="entry name" value="WDR59_RTC1-like_RING_Znf"/>
</dbReference>
<dbReference type="GO" id="GO:0016239">
    <property type="term" value="P:positive regulation of macroautophagy"/>
    <property type="evidence" value="ECO:0007669"/>
    <property type="project" value="TreeGrafter"/>
</dbReference>
<feature type="compositionally biased region" description="Low complexity" evidence="12">
    <location>
        <begin position="7"/>
        <end position="32"/>
    </location>
</feature>
<evidence type="ECO:0000256" key="10">
    <source>
        <dbReference type="PROSITE-ProRule" id="PRU00175"/>
    </source>
</evidence>
<dbReference type="SMART" id="SM00320">
    <property type="entry name" value="WD40"/>
    <property type="match status" value="4"/>
</dbReference>
<evidence type="ECO:0000256" key="7">
    <source>
        <dbReference type="ARBA" id="ARBA00022737"/>
    </source>
</evidence>
<reference evidence="14 15" key="1">
    <citation type="submission" date="2016-03" db="EMBL/GenBank/DDBJ databases">
        <authorList>
            <person name="Devillers H."/>
        </authorList>
    </citation>
    <scope>NUCLEOTIDE SEQUENCE [LARGE SCALE GENOMIC DNA]</scope>
    <source>
        <strain evidence="14">CBS 6772</strain>
    </source>
</reference>
<proteinExistence type="inferred from homology"/>
<feature type="region of interest" description="Disordered" evidence="12">
    <location>
        <begin position="963"/>
        <end position="1008"/>
    </location>
</feature>
<feature type="compositionally biased region" description="Low complexity" evidence="12">
    <location>
        <begin position="1047"/>
        <end position="1064"/>
    </location>
</feature>
<name>A0A1G4MIT4_LACFM</name>
<evidence type="ECO:0000256" key="3">
    <source>
        <dbReference type="ARBA" id="ARBA00015098"/>
    </source>
</evidence>
<dbReference type="Gene3D" id="2.130.10.10">
    <property type="entry name" value="YVTN repeat-like/Quinoprotein amine dehydrogenase"/>
    <property type="match status" value="2"/>
</dbReference>
<dbReference type="Pfam" id="PF17120">
    <property type="entry name" value="zf-RING_16"/>
    <property type="match status" value="1"/>
</dbReference>
<feature type="domain" description="RING-type" evidence="13">
    <location>
        <begin position="1268"/>
        <end position="1307"/>
    </location>
</feature>
<keyword evidence="8 10" id="KW-0863">Zinc-finger</keyword>
<dbReference type="Proteomes" id="UP000190831">
    <property type="component" value="Chromosome G"/>
</dbReference>
<dbReference type="GO" id="GO:0005829">
    <property type="term" value="C:cytosol"/>
    <property type="evidence" value="ECO:0007669"/>
    <property type="project" value="TreeGrafter"/>
</dbReference>
<gene>
    <name evidence="14" type="ORF">LAFE_0G18492G</name>
</gene>
<dbReference type="SUPFAM" id="SSF50978">
    <property type="entry name" value="WD40 repeat-like"/>
    <property type="match status" value="1"/>
</dbReference>
<dbReference type="PROSITE" id="PS50089">
    <property type="entry name" value="ZF_RING_2"/>
    <property type="match status" value="1"/>
</dbReference>
<dbReference type="InterPro" id="IPR019775">
    <property type="entry name" value="WD40_repeat_CS"/>
</dbReference>
<evidence type="ECO:0000256" key="9">
    <source>
        <dbReference type="ARBA" id="ARBA00022833"/>
    </source>
</evidence>
<organism evidence="14 15">
    <name type="scientific">Lachancea fermentati</name>
    <name type="common">Zygosaccharomyces fermentati</name>
    <dbReference type="NCBI Taxonomy" id="4955"/>
    <lineage>
        <taxon>Eukaryota</taxon>
        <taxon>Fungi</taxon>
        <taxon>Dikarya</taxon>
        <taxon>Ascomycota</taxon>
        <taxon>Saccharomycotina</taxon>
        <taxon>Saccharomycetes</taxon>
        <taxon>Saccharomycetales</taxon>
        <taxon>Saccharomycetaceae</taxon>
        <taxon>Lachancea</taxon>
    </lineage>
</organism>